<dbReference type="PANTHER" id="PTHR43682:SF1">
    <property type="entry name" value="LACTATE UTILIZATION PROTEIN C"/>
    <property type="match status" value="1"/>
</dbReference>
<dbReference type="Proteomes" id="UP000029273">
    <property type="component" value="Unassembled WGS sequence"/>
</dbReference>
<feature type="domain" description="LUD" evidence="2">
    <location>
        <begin position="92"/>
        <end position="185"/>
    </location>
</feature>
<accession>A0A1A6C403</accession>
<keyword evidence="4" id="KW-1185">Reference proteome</keyword>
<proteinExistence type="predicted"/>
<dbReference type="SUPFAM" id="SSF100950">
    <property type="entry name" value="NagB/RpiA/CoA transferase-like"/>
    <property type="match status" value="1"/>
</dbReference>
<organism evidence="3 4">
    <name type="scientific">Acidihalobacter prosperus</name>
    <dbReference type="NCBI Taxonomy" id="160660"/>
    <lineage>
        <taxon>Bacteria</taxon>
        <taxon>Pseudomonadati</taxon>
        <taxon>Pseudomonadota</taxon>
        <taxon>Gammaproteobacteria</taxon>
        <taxon>Chromatiales</taxon>
        <taxon>Ectothiorhodospiraceae</taxon>
        <taxon>Acidihalobacter</taxon>
    </lineage>
</organism>
<evidence type="ECO:0000256" key="1">
    <source>
        <dbReference type="SAM" id="MobiDB-lite"/>
    </source>
</evidence>
<dbReference type="RefSeq" id="WP_038090485.1">
    <property type="nucleotide sequence ID" value="NZ_JQSG02000003.1"/>
</dbReference>
<evidence type="ECO:0000313" key="3">
    <source>
        <dbReference type="EMBL" id="OBS09284.1"/>
    </source>
</evidence>
<gene>
    <name evidence="3" type="ORF">Thpro_021612</name>
</gene>
<protein>
    <recommendedName>
        <fullName evidence="2">LUD domain-containing protein</fullName>
    </recommendedName>
</protein>
<evidence type="ECO:0000259" key="2">
    <source>
        <dbReference type="Pfam" id="PF02589"/>
    </source>
</evidence>
<dbReference type="PANTHER" id="PTHR43682">
    <property type="entry name" value="LACTATE UTILIZATION PROTEIN C"/>
    <property type="match status" value="1"/>
</dbReference>
<dbReference type="OrthoDB" id="9794157at2"/>
<dbReference type="InterPro" id="IPR003741">
    <property type="entry name" value="LUD_dom"/>
</dbReference>
<comment type="caution">
    <text evidence="3">The sequence shown here is derived from an EMBL/GenBank/DDBJ whole genome shotgun (WGS) entry which is preliminary data.</text>
</comment>
<dbReference type="EMBL" id="JQSG02000003">
    <property type="protein sequence ID" value="OBS09284.1"/>
    <property type="molecule type" value="Genomic_DNA"/>
</dbReference>
<dbReference type="AlphaFoldDB" id="A0A1A6C403"/>
<feature type="region of interest" description="Disordered" evidence="1">
    <location>
        <begin position="1"/>
        <end position="33"/>
    </location>
</feature>
<dbReference type="Gene3D" id="3.40.50.10420">
    <property type="entry name" value="NagB/RpiA/CoA transferase-like"/>
    <property type="match status" value="1"/>
</dbReference>
<dbReference type="InterPro" id="IPR037171">
    <property type="entry name" value="NagB/RpiA_transferase-like"/>
</dbReference>
<dbReference type="Pfam" id="PF02589">
    <property type="entry name" value="LUD_dom"/>
    <property type="match status" value="1"/>
</dbReference>
<dbReference type="STRING" id="160660.BJI67_01685"/>
<name>A0A1A6C403_9GAMM</name>
<reference evidence="3 4" key="1">
    <citation type="journal article" date="2014" name="Genome Announc.">
        <title>Draft Genome Sequence of the Iron-Oxidizing, Acidophilic, and Halotolerant 'Thiobacillus prosperus' Type Strain DSM 5130.</title>
        <authorList>
            <person name="Ossandon F.J."/>
            <person name="Cardenas J.P."/>
            <person name="Corbett M."/>
            <person name="Quatrini R."/>
            <person name="Holmes D.S."/>
            <person name="Watkin E."/>
        </authorList>
    </citation>
    <scope>NUCLEOTIDE SEQUENCE [LARGE SCALE GENOMIC DNA]</scope>
    <source>
        <strain evidence="3 4">DSM 5130</strain>
    </source>
</reference>
<sequence>MKSAMRARLRATSARRPDPGLAAAPTRPPVDDPRALLEQRFGDNGIEWLVFASEAEARTWLAGFAADFDGAAVSEWVPASLAPPLPEMPPETAALGVSRARLAVAESGTLILDAREGRRTHLLPPVHLIWLAADDVVADLPTALARLGGALPSALGLHSGPSRSADIGGVLVQGVHGPGRVLVVMLPSISPISALG</sequence>
<evidence type="ECO:0000313" key="4">
    <source>
        <dbReference type="Proteomes" id="UP000029273"/>
    </source>
</evidence>
<dbReference type="InterPro" id="IPR024185">
    <property type="entry name" value="FTHF_cligase-like_sf"/>
</dbReference>